<feature type="repeat" description="PPR" evidence="3">
    <location>
        <begin position="133"/>
        <end position="167"/>
    </location>
</feature>
<dbReference type="Pfam" id="PF01535">
    <property type="entry name" value="PPR"/>
    <property type="match status" value="1"/>
</dbReference>
<evidence type="ECO:0000256" key="3">
    <source>
        <dbReference type="PROSITE-ProRule" id="PRU00708"/>
    </source>
</evidence>
<sequence length="206" mass="22489">MDVAPNDASLATVLVACGRLGVVRAGRAVHGWYAKRERELSLTVRNAVLDMYVKCEELDLAGWGFDRIPVKAIVSWTVMISGLVQCKRPNEALEVFNAMQTPGVKPDRVLLSTVFSACASLGSLESGRTPFKNVSSWNAMINGFALHSHGRQAVECFDRMIASAFPPNEELESSDSGVYVLSNLYAVNDRWTKCLDKISGDSIMTG</sequence>
<organism evidence="4 5">
    <name type="scientific">Dichanthelium oligosanthes</name>
    <dbReference type="NCBI Taxonomy" id="888268"/>
    <lineage>
        <taxon>Eukaryota</taxon>
        <taxon>Viridiplantae</taxon>
        <taxon>Streptophyta</taxon>
        <taxon>Embryophyta</taxon>
        <taxon>Tracheophyta</taxon>
        <taxon>Spermatophyta</taxon>
        <taxon>Magnoliopsida</taxon>
        <taxon>Liliopsida</taxon>
        <taxon>Poales</taxon>
        <taxon>Poaceae</taxon>
        <taxon>PACMAD clade</taxon>
        <taxon>Panicoideae</taxon>
        <taxon>Panicodae</taxon>
        <taxon>Paniceae</taxon>
        <taxon>Dichantheliinae</taxon>
        <taxon>Dichanthelium</taxon>
    </lineage>
</organism>
<reference evidence="4 5" key="1">
    <citation type="submission" date="2016-09" db="EMBL/GenBank/DDBJ databases">
        <title>The draft genome of Dichanthelium oligosanthes: A C3 panicoid grass species.</title>
        <authorList>
            <person name="Studer A.J."/>
            <person name="Schnable J.C."/>
            <person name="Brutnell T.P."/>
        </authorList>
    </citation>
    <scope>NUCLEOTIDE SEQUENCE [LARGE SCALE GENOMIC DNA]</scope>
    <source>
        <strain evidence="5">cv. Kellogg 1175</strain>
        <tissue evidence="4">Leaf</tissue>
    </source>
</reference>
<dbReference type="EMBL" id="LWDX02024502">
    <property type="protein sequence ID" value="OEL30917.1"/>
    <property type="molecule type" value="Genomic_DNA"/>
</dbReference>
<dbReference type="PROSITE" id="PS51375">
    <property type="entry name" value="PPR"/>
    <property type="match status" value="2"/>
</dbReference>
<dbReference type="NCBIfam" id="TIGR00756">
    <property type="entry name" value="PPR"/>
    <property type="match status" value="2"/>
</dbReference>
<dbReference type="InterPro" id="IPR002885">
    <property type="entry name" value="PPR_rpt"/>
</dbReference>
<feature type="repeat" description="PPR" evidence="3">
    <location>
        <begin position="72"/>
        <end position="106"/>
    </location>
</feature>
<evidence type="ECO:0000256" key="1">
    <source>
        <dbReference type="ARBA" id="ARBA00022737"/>
    </source>
</evidence>
<dbReference type="GO" id="GO:0003723">
    <property type="term" value="F:RNA binding"/>
    <property type="evidence" value="ECO:0007669"/>
    <property type="project" value="InterPro"/>
</dbReference>
<accession>A0A1E5W0J2</accession>
<dbReference type="STRING" id="888268.A0A1E5W0J2"/>
<keyword evidence="1" id="KW-0677">Repeat</keyword>
<protein>
    <submittedName>
        <fullName evidence="4">Pentatricopeptide repeat-containing protein</fullName>
    </submittedName>
</protein>
<name>A0A1E5W0J2_9POAL</name>
<gene>
    <name evidence="4" type="ORF">BAE44_0008065</name>
</gene>
<evidence type="ECO:0000313" key="4">
    <source>
        <dbReference type="EMBL" id="OEL30917.1"/>
    </source>
</evidence>
<dbReference type="Gene3D" id="1.25.40.10">
    <property type="entry name" value="Tetratricopeptide repeat domain"/>
    <property type="match status" value="2"/>
</dbReference>
<dbReference type="OrthoDB" id="1908712at2759"/>
<dbReference type="Pfam" id="PF13041">
    <property type="entry name" value="PPR_2"/>
    <property type="match status" value="1"/>
</dbReference>
<dbReference type="Proteomes" id="UP000095767">
    <property type="component" value="Unassembled WGS sequence"/>
</dbReference>
<dbReference type="PANTHER" id="PTHR47926">
    <property type="entry name" value="PENTATRICOPEPTIDE REPEAT-CONTAINING PROTEIN"/>
    <property type="match status" value="1"/>
</dbReference>
<dbReference type="FunFam" id="1.25.40.10:FF:000073">
    <property type="entry name" value="Pentatricopeptide repeat-containing protein chloroplastic"/>
    <property type="match status" value="1"/>
</dbReference>
<dbReference type="InterPro" id="IPR046960">
    <property type="entry name" value="PPR_At4g14850-like_plant"/>
</dbReference>
<evidence type="ECO:0000256" key="2">
    <source>
        <dbReference type="ARBA" id="ARBA00022946"/>
    </source>
</evidence>
<dbReference type="AlphaFoldDB" id="A0A1E5W0J2"/>
<keyword evidence="5" id="KW-1185">Reference proteome</keyword>
<dbReference type="GO" id="GO:0009451">
    <property type="term" value="P:RNA modification"/>
    <property type="evidence" value="ECO:0007669"/>
    <property type="project" value="InterPro"/>
</dbReference>
<dbReference type="InterPro" id="IPR011990">
    <property type="entry name" value="TPR-like_helical_dom_sf"/>
</dbReference>
<proteinExistence type="predicted"/>
<keyword evidence="2" id="KW-0809">Transit peptide</keyword>
<comment type="caution">
    <text evidence="4">The sequence shown here is derived from an EMBL/GenBank/DDBJ whole genome shotgun (WGS) entry which is preliminary data.</text>
</comment>
<evidence type="ECO:0000313" key="5">
    <source>
        <dbReference type="Proteomes" id="UP000095767"/>
    </source>
</evidence>